<proteinExistence type="predicted"/>
<name>A0A939IMC2_9GAMM</name>
<dbReference type="AlphaFoldDB" id="A0A939IMC2"/>
<evidence type="ECO:0000259" key="2">
    <source>
        <dbReference type="PROSITE" id="PS51084"/>
    </source>
</evidence>
<sequence>MTTIPDIHPQLLQDCHRLGQLDSGTLLLSRNALLHWFILVPNTGLADLLDLPDTDQHRVLADCSALSRFLKEDLGYPKVNFAGLGNVVPQMHLHVIGRREGDACWPRPVWGALPEGGDWSQETLADIRGALQGACNLRTPDAG</sequence>
<dbReference type="Proteomes" id="UP000664303">
    <property type="component" value="Unassembled WGS sequence"/>
</dbReference>
<reference evidence="3" key="1">
    <citation type="submission" date="2021-02" db="EMBL/GenBank/DDBJ databases">
        <title>PHA producing bacteria isolated from coastal sediment in Guangdong, Shenzhen.</title>
        <authorList>
            <person name="Zheng W."/>
            <person name="Yu S."/>
            <person name="Huang Y."/>
        </authorList>
    </citation>
    <scope>NUCLEOTIDE SEQUENCE</scope>
    <source>
        <strain evidence="3">TN14-10</strain>
    </source>
</reference>
<dbReference type="InterPro" id="IPR036265">
    <property type="entry name" value="HIT-like_sf"/>
</dbReference>
<dbReference type="Gene3D" id="3.30.428.10">
    <property type="entry name" value="HIT-like"/>
    <property type="match status" value="1"/>
</dbReference>
<keyword evidence="4" id="KW-1185">Reference proteome</keyword>
<organism evidence="3 4">
    <name type="scientific">Parahaliea mediterranea</name>
    <dbReference type="NCBI Taxonomy" id="651086"/>
    <lineage>
        <taxon>Bacteria</taxon>
        <taxon>Pseudomonadati</taxon>
        <taxon>Pseudomonadota</taxon>
        <taxon>Gammaproteobacteria</taxon>
        <taxon>Cellvibrionales</taxon>
        <taxon>Halieaceae</taxon>
        <taxon>Parahaliea</taxon>
    </lineage>
</organism>
<accession>A0A939IMC2</accession>
<evidence type="ECO:0000313" key="3">
    <source>
        <dbReference type="EMBL" id="MBN7796862.1"/>
    </source>
</evidence>
<feature type="domain" description="HIT" evidence="2">
    <location>
        <begin position="38"/>
        <end position="105"/>
    </location>
</feature>
<dbReference type="GO" id="GO:0003824">
    <property type="term" value="F:catalytic activity"/>
    <property type="evidence" value="ECO:0007669"/>
    <property type="project" value="InterPro"/>
</dbReference>
<evidence type="ECO:0000256" key="1">
    <source>
        <dbReference type="PROSITE-ProRule" id="PRU00464"/>
    </source>
</evidence>
<dbReference type="SUPFAM" id="SSF54197">
    <property type="entry name" value="HIT-like"/>
    <property type="match status" value="1"/>
</dbReference>
<dbReference type="EMBL" id="JAFKCZ010000006">
    <property type="protein sequence ID" value="MBN7796862.1"/>
    <property type="molecule type" value="Genomic_DNA"/>
</dbReference>
<comment type="caution">
    <text evidence="3">The sequence shown here is derived from an EMBL/GenBank/DDBJ whole genome shotgun (WGS) entry which is preliminary data.</text>
</comment>
<evidence type="ECO:0000313" key="4">
    <source>
        <dbReference type="Proteomes" id="UP000664303"/>
    </source>
</evidence>
<dbReference type="InterPro" id="IPR011146">
    <property type="entry name" value="HIT-like"/>
</dbReference>
<protein>
    <submittedName>
        <fullName evidence="3">HIT family protein</fullName>
    </submittedName>
</protein>
<gene>
    <name evidence="3" type="ORF">JYP50_09685</name>
</gene>
<dbReference type="Pfam" id="PF01230">
    <property type="entry name" value="HIT"/>
    <property type="match status" value="1"/>
</dbReference>
<dbReference type="PROSITE" id="PS51084">
    <property type="entry name" value="HIT_2"/>
    <property type="match status" value="1"/>
</dbReference>
<comment type="caution">
    <text evidence="1">Lacks conserved residue(s) required for the propagation of feature annotation.</text>
</comment>
<dbReference type="RefSeq" id="WP_206560303.1">
    <property type="nucleotide sequence ID" value="NZ_JAFKCZ010000006.1"/>
</dbReference>